<evidence type="ECO:0000259" key="2">
    <source>
        <dbReference type="Pfam" id="PF00248"/>
    </source>
</evidence>
<dbReference type="InterPro" id="IPR036812">
    <property type="entry name" value="NAD(P)_OxRdtase_dom_sf"/>
</dbReference>
<comment type="caution">
    <text evidence="3">The sequence shown here is derived from an EMBL/GenBank/DDBJ whole genome shotgun (WGS) entry which is preliminary data.</text>
</comment>
<dbReference type="InterPro" id="IPR023210">
    <property type="entry name" value="NADP_OxRdtase_dom"/>
</dbReference>
<evidence type="ECO:0000256" key="1">
    <source>
        <dbReference type="ARBA" id="ARBA00023002"/>
    </source>
</evidence>
<dbReference type="Proteomes" id="UP001175226">
    <property type="component" value="Unassembled WGS sequence"/>
</dbReference>
<dbReference type="GO" id="GO:0005737">
    <property type="term" value="C:cytoplasm"/>
    <property type="evidence" value="ECO:0007669"/>
    <property type="project" value="TreeGrafter"/>
</dbReference>
<dbReference type="PANTHER" id="PTHR43625:SF40">
    <property type="entry name" value="ALDO-KETO REDUCTASE YAKC [NADP(+)]"/>
    <property type="match status" value="1"/>
</dbReference>
<sequence>LLDSAFKAGCTLYDTANAYLDSSGNVSSILGRYIRDPDKRHSIFLATKFGFTMQGARGDPEYVKKQCYQFEAWCGLYIHLYYQHD</sequence>
<feature type="domain" description="NADP-dependent oxidoreductase" evidence="2">
    <location>
        <begin position="2"/>
        <end position="85"/>
    </location>
</feature>
<name>A0AA39J734_9AGAR</name>
<dbReference type="PANTHER" id="PTHR43625">
    <property type="entry name" value="AFLATOXIN B1 ALDEHYDE REDUCTASE"/>
    <property type="match status" value="1"/>
</dbReference>
<dbReference type="Gene3D" id="3.20.20.100">
    <property type="entry name" value="NADP-dependent oxidoreductase domain"/>
    <property type="match status" value="1"/>
</dbReference>
<proteinExistence type="predicted"/>
<gene>
    <name evidence="3" type="ORF">EV421DRAFT_1715869</name>
</gene>
<keyword evidence="1" id="KW-0560">Oxidoreductase</keyword>
<dbReference type="InterPro" id="IPR050791">
    <property type="entry name" value="Aldo-Keto_reductase"/>
</dbReference>
<dbReference type="EMBL" id="JAUEPT010000055">
    <property type="protein sequence ID" value="KAK0436451.1"/>
    <property type="molecule type" value="Genomic_DNA"/>
</dbReference>
<reference evidence="3" key="1">
    <citation type="submission" date="2023-06" db="EMBL/GenBank/DDBJ databases">
        <authorList>
            <consortium name="Lawrence Berkeley National Laboratory"/>
            <person name="Ahrendt S."/>
            <person name="Sahu N."/>
            <person name="Indic B."/>
            <person name="Wong-Bajracharya J."/>
            <person name="Merenyi Z."/>
            <person name="Ke H.-M."/>
            <person name="Monk M."/>
            <person name="Kocsube S."/>
            <person name="Drula E."/>
            <person name="Lipzen A."/>
            <person name="Balint B."/>
            <person name="Henrissat B."/>
            <person name="Andreopoulos B."/>
            <person name="Martin F.M."/>
            <person name="Harder C.B."/>
            <person name="Rigling D."/>
            <person name="Ford K.L."/>
            <person name="Foster G.D."/>
            <person name="Pangilinan J."/>
            <person name="Papanicolaou A."/>
            <person name="Barry K."/>
            <person name="LaButti K."/>
            <person name="Viragh M."/>
            <person name="Koriabine M."/>
            <person name="Yan M."/>
            <person name="Riley R."/>
            <person name="Champramary S."/>
            <person name="Plett K.L."/>
            <person name="Tsai I.J."/>
            <person name="Slot J."/>
            <person name="Sipos G."/>
            <person name="Plett J."/>
            <person name="Nagy L.G."/>
            <person name="Grigoriev I.V."/>
        </authorList>
    </citation>
    <scope>NUCLEOTIDE SEQUENCE</scope>
    <source>
        <strain evidence="3">FPL87.14</strain>
    </source>
</reference>
<dbReference type="GO" id="GO:0016491">
    <property type="term" value="F:oxidoreductase activity"/>
    <property type="evidence" value="ECO:0007669"/>
    <property type="project" value="UniProtKB-KW"/>
</dbReference>
<dbReference type="SUPFAM" id="SSF51430">
    <property type="entry name" value="NAD(P)-linked oxidoreductase"/>
    <property type="match status" value="1"/>
</dbReference>
<dbReference type="Pfam" id="PF00248">
    <property type="entry name" value="Aldo_ket_red"/>
    <property type="match status" value="1"/>
</dbReference>
<evidence type="ECO:0000313" key="3">
    <source>
        <dbReference type="EMBL" id="KAK0436451.1"/>
    </source>
</evidence>
<feature type="non-terminal residue" evidence="3">
    <location>
        <position position="1"/>
    </location>
</feature>
<organism evidence="3 4">
    <name type="scientific">Armillaria borealis</name>
    <dbReference type="NCBI Taxonomy" id="47425"/>
    <lineage>
        <taxon>Eukaryota</taxon>
        <taxon>Fungi</taxon>
        <taxon>Dikarya</taxon>
        <taxon>Basidiomycota</taxon>
        <taxon>Agaricomycotina</taxon>
        <taxon>Agaricomycetes</taxon>
        <taxon>Agaricomycetidae</taxon>
        <taxon>Agaricales</taxon>
        <taxon>Marasmiineae</taxon>
        <taxon>Physalacriaceae</taxon>
        <taxon>Armillaria</taxon>
    </lineage>
</organism>
<protein>
    <recommendedName>
        <fullName evidence="2">NADP-dependent oxidoreductase domain-containing protein</fullName>
    </recommendedName>
</protein>
<keyword evidence="4" id="KW-1185">Reference proteome</keyword>
<dbReference type="AlphaFoldDB" id="A0AA39J734"/>
<evidence type="ECO:0000313" key="4">
    <source>
        <dbReference type="Proteomes" id="UP001175226"/>
    </source>
</evidence>
<accession>A0AA39J734</accession>